<evidence type="ECO:0000313" key="4">
    <source>
        <dbReference type="Proteomes" id="UP000275267"/>
    </source>
</evidence>
<feature type="region of interest" description="Disordered" evidence="1">
    <location>
        <begin position="180"/>
        <end position="202"/>
    </location>
</feature>
<dbReference type="SMART" id="SM01177">
    <property type="entry name" value="DUF4210"/>
    <property type="match status" value="1"/>
</dbReference>
<dbReference type="PANTHER" id="PTHR13199:SF11">
    <property type="entry name" value="PROTEIN ATOSSA"/>
    <property type="match status" value="1"/>
</dbReference>
<accession>A0A3L6PTJ0</accession>
<dbReference type="PANTHER" id="PTHR13199">
    <property type="entry name" value="GH03947P"/>
    <property type="match status" value="1"/>
</dbReference>
<name>A0A3L6PTJ0_PANMI</name>
<dbReference type="InterPro" id="IPR025261">
    <property type="entry name" value="Atos-like_cons_dom"/>
</dbReference>
<evidence type="ECO:0000313" key="3">
    <source>
        <dbReference type="EMBL" id="RLM62062.1"/>
    </source>
</evidence>
<feature type="domain" description="Atos-like conserved" evidence="2">
    <location>
        <begin position="112"/>
        <end position="169"/>
    </location>
</feature>
<dbReference type="AlphaFoldDB" id="A0A3L6PTJ0"/>
<sequence>MGLPQLSSVKDDAPTAPHTSFSCPPHCGGVGACDLDGLAGSSSSRVFSYPLIGDFNRKTALDAPNESNGYSKDGHVFDEPADLHGPKIDLRDANSRLCPKLVPSVHMPARRVVGFESSCIGASDGTETDTTIDGFLAVLNITGGSFFPTTQKLPFSVTSIHEDSSLLYYSSIDLAGRLPANNSKSPKLQRSYSNNDSRSAKSRLRIPVKGHIQLVVSNPEKTPLHTFFCNYDLSDMPSGTKLWTDCKSNDESEKGDLNARCLNARCRSSESGSKESTKSSSPGNKKNNSDSDDCCCQVDKAGLGGKKPCCSSSKINDSSGGGVLRYALHLRFLCPSSKKSSKSMLRCKSDPSSAPYNSNTVAEEERRFYLYNDLRVVFPQRHSDSDEGELRVEHDFPADPKYFDISN</sequence>
<feature type="region of interest" description="Disordered" evidence="1">
    <location>
        <begin position="269"/>
        <end position="292"/>
    </location>
</feature>
<dbReference type="EMBL" id="PQIB02000016">
    <property type="protein sequence ID" value="RLM62062.1"/>
    <property type="molecule type" value="Genomic_DNA"/>
</dbReference>
<dbReference type="InterPro" id="IPR051506">
    <property type="entry name" value="ATOS_Transcription_Regulators"/>
</dbReference>
<keyword evidence="4" id="KW-1185">Reference proteome</keyword>
<proteinExistence type="predicted"/>
<reference evidence="4" key="1">
    <citation type="journal article" date="2019" name="Nat. Commun.">
        <title>The genome of broomcorn millet.</title>
        <authorList>
            <person name="Zou C."/>
            <person name="Miki D."/>
            <person name="Li D."/>
            <person name="Tang Q."/>
            <person name="Xiao L."/>
            <person name="Rajput S."/>
            <person name="Deng P."/>
            <person name="Jia W."/>
            <person name="Huang R."/>
            <person name="Zhang M."/>
            <person name="Sun Y."/>
            <person name="Hu J."/>
            <person name="Fu X."/>
            <person name="Schnable P.S."/>
            <person name="Li F."/>
            <person name="Zhang H."/>
            <person name="Feng B."/>
            <person name="Zhu X."/>
            <person name="Liu R."/>
            <person name="Schnable J.C."/>
            <person name="Zhu J.-K."/>
            <person name="Zhang H."/>
        </authorList>
    </citation>
    <scope>NUCLEOTIDE SEQUENCE [LARGE SCALE GENOMIC DNA]</scope>
</reference>
<dbReference type="Proteomes" id="UP000275267">
    <property type="component" value="Unassembled WGS sequence"/>
</dbReference>
<dbReference type="OrthoDB" id="8625101at2759"/>
<dbReference type="InterPro" id="IPR033473">
    <property type="entry name" value="Atos-like_C"/>
</dbReference>
<feature type="compositionally biased region" description="Polar residues" evidence="1">
    <location>
        <begin position="180"/>
        <end position="197"/>
    </location>
</feature>
<dbReference type="STRING" id="4540.A0A3L6PTJ0"/>
<protein>
    <recommendedName>
        <fullName evidence="2">Atos-like conserved domain-containing protein</fullName>
    </recommendedName>
</protein>
<evidence type="ECO:0000256" key="1">
    <source>
        <dbReference type="SAM" id="MobiDB-lite"/>
    </source>
</evidence>
<evidence type="ECO:0000259" key="2">
    <source>
        <dbReference type="SMART" id="SM01177"/>
    </source>
</evidence>
<dbReference type="Pfam" id="PF13889">
    <property type="entry name" value="Chromosome_seg"/>
    <property type="match status" value="1"/>
</dbReference>
<gene>
    <name evidence="3" type="ORF">C2845_PM14G19390</name>
</gene>
<organism evidence="3 4">
    <name type="scientific">Panicum miliaceum</name>
    <name type="common">Proso millet</name>
    <name type="synonym">Broomcorn millet</name>
    <dbReference type="NCBI Taxonomy" id="4540"/>
    <lineage>
        <taxon>Eukaryota</taxon>
        <taxon>Viridiplantae</taxon>
        <taxon>Streptophyta</taxon>
        <taxon>Embryophyta</taxon>
        <taxon>Tracheophyta</taxon>
        <taxon>Spermatophyta</taxon>
        <taxon>Magnoliopsida</taxon>
        <taxon>Liliopsida</taxon>
        <taxon>Poales</taxon>
        <taxon>Poaceae</taxon>
        <taxon>PACMAD clade</taxon>
        <taxon>Panicoideae</taxon>
        <taxon>Panicodae</taxon>
        <taxon>Paniceae</taxon>
        <taxon>Panicinae</taxon>
        <taxon>Panicum</taxon>
        <taxon>Panicum sect. Panicum</taxon>
    </lineage>
</organism>
<comment type="caution">
    <text evidence="3">The sequence shown here is derived from an EMBL/GenBank/DDBJ whole genome shotgun (WGS) entry which is preliminary data.</text>
</comment>